<protein>
    <recommendedName>
        <fullName evidence="3">NB-ARC domain-containing protein</fullName>
    </recommendedName>
</protein>
<organism evidence="1 2">
    <name type="scientific">Handroanthus impetiginosus</name>
    <dbReference type="NCBI Taxonomy" id="429701"/>
    <lineage>
        <taxon>Eukaryota</taxon>
        <taxon>Viridiplantae</taxon>
        <taxon>Streptophyta</taxon>
        <taxon>Embryophyta</taxon>
        <taxon>Tracheophyta</taxon>
        <taxon>Spermatophyta</taxon>
        <taxon>Magnoliopsida</taxon>
        <taxon>eudicotyledons</taxon>
        <taxon>Gunneridae</taxon>
        <taxon>Pentapetalae</taxon>
        <taxon>asterids</taxon>
        <taxon>lamiids</taxon>
        <taxon>Lamiales</taxon>
        <taxon>Bignoniaceae</taxon>
        <taxon>Crescentiina</taxon>
        <taxon>Tabebuia alliance</taxon>
        <taxon>Handroanthus</taxon>
    </lineage>
</organism>
<evidence type="ECO:0008006" key="3">
    <source>
        <dbReference type="Google" id="ProtNLM"/>
    </source>
</evidence>
<reference evidence="2" key="1">
    <citation type="journal article" date="2018" name="Gigascience">
        <title>Genome assembly of the Pink Ipe (Handroanthus impetiginosus, Bignoniaceae), a highly valued, ecologically keystone Neotropical timber forest tree.</title>
        <authorList>
            <person name="Silva-Junior O.B."/>
            <person name="Grattapaglia D."/>
            <person name="Novaes E."/>
            <person name="Collevatti R.G."/>
        </authorList>
    </citation>
    <scope>NUCLEOTIDE SEQUENCE [LARGE SCALE GENOMIC DNA]</scope>
    <source>
        <strain evidence="2">cv. UFG-1</strain>
    </source>
</reference>
<keyword evidence="2" id="KW-1185">Reference proteome</keyword>
<dbReference type="InterPro" id="IPR032675">
    <property type="entry name" value="LRR_dom_sf"/>
</dbReference>
<dbReference type="OrthoDB" id="1557901at2759"/>
<dbReference type="STRING" id="429701.A0A2G9HZZ5"/>
<gene>
    <name evidence="1" type="ORF">CDL12_04214</name>
</gene>
<dbReference type="SUPFAM" id="SSF52047">
    <property type="entry name" value="RNI-like"/>
    <property type="match status" value="1"/>
</dbReference>
<evidence type="ECO:0000313" key="2">
    <source>
        <dbReference type="Proteomes" id="UP000231279"/>
    </source>
</evidence>
<dbReference type="EMBL" id="NKXS01000638">
    <property type="protein sequence ID" value="PIN23085.1"/>
    <property type="molecule type" value="Genomic_DNA"/>
</dbReference>
<proteinExistence type="predicted"/>
<dbReference type="PANTHER" id="PTHR15140:SF56">
    <property type="entry name" value="NB-ARC DOMAIN-CONTAINING PROTEIN"/>
    <property type="match status" value="1"/>
</dbReference>
<comment type="caution">
    <text evidence="1">The sequence shown here is derived from an EMBL/GenBank/DDBJ whole genome shotgun (WGS) entry which is preliminary data.</text>
</comment>
<sequence>MSVLGLLENLEVLKLKEKAFMGKYWEAQDGGFRHLEVLHIGRTDLVSWYALGHHFPRLRRLELKNCEELQDIPSGLADIPTLRLLDLHRTKLAATSAKRIEAKKKQQKDPNAAKFKLSIFPPSE</sequence>
<dbReference type="AlphaFoldDB" id="A0A2G9HZZ5"/>
<dbReference type="PANTHER" id="PTHR15140">
    <property type="entry name" value="TUBULIN-SPECIFIC CHAPERONE E"/>
    <property type="match status" value="1"/>
</dbReference>
<name>A0A2G9HZZ5_9LAMI</name>
<evidence type="ECO:0000313" key="1">
    <source>
        <dbReference type="EMBL" id="PIN23085.1"/>
    </source>
</evidence>
<dbReference type="Proteomes" id="UP000231279">
    <property type="component" value="Unassembled WGS sequence"/>
</dbReference>
<dbReference type="Gene3D" id="3.80.10.10">
    <property type="entry name" value="Ribonuclease Inhibitor"/>
    <property type="match status" value="1"/>
</dbReference>
<accession>A0A2G9HZZ5</accession>